<evidence type="ECO:0000256" key="5">
    <source>
        <dbReference type="ARBA" id="ARBA00023136"/>
    </source>
</evidence>
<dbReference type="AlphaFoldDB" id="A0AAW1RES0"/>
<feature type="transmembrane region" description="Helical" evidence="7">
    <location>
        <begin position="654"/>
        <end position="687"/>
    </location>
</feature>
<proteinExistence type="predicted"/>
<dbReference type="GO" id="GO:0006817">
    <property type="term" value="P:phosphate ion transport"/>
    <property type="evidence" value="ECO:0007669"/>
    <property type="project" value="TreeGrafter"/>
</dbReference>
<evidence type="ECO:0000256" key="1">
    <source>
        <dbReference type="ARBA" id="ARBA00004141"/>
    </source>
</evidence>
<feature type="domain" description="SPX" evidence="8">
    <location>
        <begin position="1"/>
        <end position="209"/>
    </location>
</feature>
<keyword evidence="10" id="KW-1185">Reference proteome</keyword>
<evidence type="ECO:0000313" key="9">
    <source>
        <dbReference type="EMBL" id="KAK9831776.1"/>
    </source>
</evidence>
<feature type="region of interest" description="Disordered" evidence="6">
    <location>
        <begin position="43"/>
        <end position="64"/>
    </location>
</feature>
<evidence type="ECO:0000256" key="2">
    <source>
        <dbReference type="ARBA" id="ARBA00022448"/>
    </source>
</evidence>
<accession>A0AAW1RES0</accession>
<dbReference type="PROSITE" id="PS51382">
    <property type="entry name" value="SPX"/>
    <property type="match status" value="1"/>
</dbReference>
<dbReference type="InterPro" id="IPR004680">
    <property type="entry name" value="Cit_transptr-like_dom"/>
</dbReference>
<keyword evidence="2" id="KW-0813">Transport</keyword>
<feature type="transmembrane region" description="Helical" evidence="7">
    <location>
        <begin position="515"/>
        <end position="539"/>
    </location>
</feature>
<dbReference type="InterPro" id="IPR004331">
    <property type="entry name" value="SPX_dom"/>
</dbReference>
<dbReference type="GO" id="GO:0005315">
    <property type="term" value="F:phosphate transmembrane transporter activity"/>
    <property type="evidence" value="ECO:0007669"/>
    <property type="project" value="TreeGrafter"/>
</dbReference>
<feature type="region of interest" description="Disordered" evidence="6">
    <location>
        <begin position="116"/>
        <end position="142"/>
    </location>
</feature>
<name>A0AAW1RES0_9CHLO</name>
<feature type="compositionally biased region" description="Basic and acidic residues" evidence="6">
    <location>
        <begin position="116"/>
        <end position="130"/>
    </location>
</feature>
<keyword evidence="4 7" id="KW-1133">Transmembrane helix</keyword>
<reference evidence="9 10" key="1">
    <citation type="journal article" date="2024" name="Nat. Commun.">
        <title>Phylogenomics reveals the evolutionary origins of lichenization in chlorophyte algae.</title>
        <authorList>
            <person name="Puginier C."/>
            <person name="Libourel C."/>
            <person name="Otte J."/>
            <person name="Skaloud P."/>
            <person name="Haon M."/>
            <person name="Grisel S."/>
            <person name="Petersen M."/>
            <person name="Berrin J.G."/>
            <person name="Delaux P.M."/>
            <person name="Dal Grande F."/>
            <person name="Keller J."/>
        </authorList>
    </citation>
    <scope>NUCLEOTIDE SEQUENCE [LARGE SCALE GENOMIC DNA]</scope>
    <source>
        <strain evidence="9 10">SAG 2145</strain>
    </source>
</reference>
<evidence type="ECO:0000256" key="7">
    <source>
        <dbReference type="SAM" id="Phobius"/>
    </source>
</evidence>
<dbReference type="Proteomes" id="UP001438707">
    <property type="component" value="Unassembled WGS sequence"/>
</dbReference>
<gene>
    <name evidence="9" type="ORF">WJX74_008923</name>
</gene>
<feature type="transmembrane region" description="Helical" evidence="7">
    <location>
        <begin position="616"/>
        <end position="634"/>
    </location>
</feature>
<keyword evidence="5 7" id="KW-0472">Membrane</keyword>
<protein>
    <recommendedName>
        <fullName evidence="8">SPX domain-containing protein</fullName>
    </recommendedName>
</protein>
<feature type="transmembrane region" description="Helical" evidence="7">
    <location>
        <begin position="584"/>
        <end position="604"/>
    </location>
</feature>
<evidence type="ECO:0000256" key="4">
    <source>
        <dbReference type="ARBA" id="ARBA00022989"/>
    </source>
</evidence>
<feature type="transmembrane region" description="Helical" evidence="7">
    <location>
        <begin position="699"/>
        <end position="719"/>
    </location>
</feature>
<comment type="caution">
    <text evidence="9">The sequence shown here is derived from an EMBL/GenBank/DDBJ whole genome shotgun (WGS) entry which is preliminary data.</text>
</comment>
<keyword evidence="3 7" id="KW-0812">Transmembrane</keyword>
<dbReference type="EMBL" id="JALJOS010000013">
    <property type="protein sequence ID" value="KAK9831776.1"/>
    <property type="molecule type" value="Genomic_DNA"/>
</dbReference>
<comment type="subcellular location">
    <subcellularLocation>
        <location evidence="1">Membrane</location>
        <topology evidence="1">Multi-pass membrane protein</topology>
    </subcellularLocation>
</comment>
<dbReference type="GO" id="GO:0006797">
    <property type="term" value="P:polyphosphate metabolic process"/>
    <property type="evidence" value="ECO:0007669"/>
    <property type="project" value="TreeGrafter"/>
</dbReference>
<evidence type="ECO:0000256" key="6">
    <source>
        <dbReference type="SAM" id="MobiDB-lite"/>
    </source>
</evidence>
<feature type="transmembrane region" description="Helical" evidence="7">
    <location>
        <begin position="753"/>
        <end position="771"/>
    </location>
</feature>
<feature type="transmembrane region" description="Helical" evidence="7">
    <location>
        <begin position="333"/>
        <end position="366"/>
    </location>
</feature>
<evidence type="ECO:0000259" key="8">
    <source>
        <dbReference type="PROSITE" id="PS51382"/>
    </source>
</evidence>
<feature type="transmembrane region" description="Helical" evidence="7">
    <location>
        <begin position="301"/>
        <end position="321"/>
    </location>
</feature>
<evidence type="ECO:0000256" key="3">
    <source>
        <dbReference type="ARBA" id="ARBA00022692"/>
    </source>
</evidence>
<dbReference type="PANTHER" id="PTHR10283:SF92">
    <property type="entry name" value="LOW-AFFINITY PHOSPHATE TRANSPORTER PHO91"/>
    <property type="match status" value="1"/>
</dbReference>
<feature type="transmembrane region" description="Helical" evidence="7">
    <location>
        <begin position="560"/>
        <end position="578"/>
    </location>
</feature>
<feature type="transmembrane region" description="Helical" evidence="7">
    <location>
        <begin position="431"/>
        <end position="460"/>
    </location>
</feature>
<evidence type="ECO:0000313" key="10">
    <source>
        <dbReference type="Proteomes" id="UP001438707"/>
    </source>
</evidence>
<dbReference type="Pfam" id="PF03600">
    <property type="entry name" value="CitMHS"/>
    <property type="match status" value="2"/>
</dbReference>
<dbReference type="GO" id="GO:0005886">
    <property type="term" value="C:plasma membrane"/>
    <property type="evidence" value="ECO:0007669"/>
    <property type="project" value="TreeGrafter"/>
</dbReference>
<organism evidence="9 10">
    <name type="scientific">Apatococcus lobatus</name>
    <dbReference type="NCBI Taxonomy" id="904363"/>
    <lineage>
        <taxon>Eukaryota</taxon>
        <taxon>Viridiplantae</taxon>
        <taxon>Chlorophyta</taxon>
        <taxon>core chlorophytes</taxon>
        <taxon>Trebouxiophyceae</taxon>
        <taxon>Chlorellales</taxon>
        <taxon>Chlorellaceae</taxon>
        <taxon>Apatococcus</taxon>
    </lineage>
</organism>
<dbReference type="PANTHER" id="PTHR10283">
    <property type="entry name" value="SOLUTE CARRIER FAMILY 13 MEMBER"/>
    <property type="match status" value="1"/>
</dbReference>
<dbReference type="CDD" id="cd14478">
    <property type="entry name" value="SPX_PHO87_PHO90_like"/>
    <property type="match status" value="1"/>
</dbReference>
<dbReference type="Pfam" id="PF03105">
    <property type="entry name" value="SPX"/>
    <property type="match status" value="2"/>
</dbReference>
<sequence length="772" mass="84851">MKFSHQLKFNAVPEWKENYLNYSQLKKLIYQIAFAENNEISDQPEQSPLLARRTSQSLSRGSSSVRRMSIDEMVTHGMFSKAVEDELDRILAFFRRKHDELQQRLRAILQQLTDHERAEDIPVHPSHLDTEAGTGGGRDEEAARAERLDFWHQESGDSHWQKLKPQLAEVYVDLSELVRFLDMNSEGLRKILKKHDKETSEQLLPILMPRIKESLIEKNRPQVVKAVRDLTDTYGSVFFYGDRQAAASELGAQLRDRVEFERTTIWKDMVGLERRRVAAQVKSGMDLEGGESSGWLTFQRLQQPIACAAAFTTLVILCFVPTFDTPEQRNCLALLICVSLLWCTEALPLFVTSMLVPFLAVCLRVMKAPSPDGGSHRLSAHDASEAIFHSMFTQVIMLLIGGFTIAAALSKHFIAKSLASLALSRIRRPSLVILANMGIAAFASMWISNVAAPVLCFSLAQPILRNLPAGHQFPKALVMGIALASNIGGMTSPISSPQNIFAIERMGMEGKEPSWIQWFIVSLPIAITSVLAIWLVLLAAYQPGRYISKVRPPRAPQDPFNRTQAVVVGVSMLTVVLWCAQDALAGVVGSMGVIAILPMVAFFGTGILSKDDFNSFLWHVVMLAMGGLALGEAVKSSGLLQTITHGIENLVQGYSVMGVFAIFCGLVLICTTFISHTVGAMVILPIVQSVGAAMMPVPHARLLVMGSALMCSGAMGLPISGFPNMNAVSLEDATGTNYVGTIDFLMIGVPSSLVTYGIVLSIGYPIMLWLGF</sequence>
<feature type="compositionally biased region" description="Low complexity" evidence="6">
    <location>
        <begin position="52"/>
        <end position="64"/>
    </location>
</feature>
<dbReference type="CDD" id="cd01115">
    <property type="entry name" value="SLC13_permease"/>
    <property type="match status" value="1"/>
</dbReference>
<feature type="transmembrane region" description="Helical" evidence="7">
    <location>
        <begin position="386"/>
        <end position="410"/>
    </location>
</feature>